<dbReference type="EMBL" id="PDEM01000018">
    <property type="protein sequence ID" value="PHZ85100.1"/>
    <property type="molecule type" value="Genomic_DNA"/>
</dbReference>
<comment type="caution">
    <text evidence="2">The sequence shown here is derived from an EMBL/GenBank/DDBJ whole genome shotgun (WGS) entry which is preliminary data.</text>
</comment>
<evidence type="ECO:0000313" key="2">
    <source>
        <dbReference type="EMBL" id="PHZ85100.1"/>
    </source>
</evidence>
<sequence>KIVTDKLRSYSAALRDLNIEHLHDTTNRLNNRAESSHVPIRRRERKMQRFKSHKSAQIFLSIYGSI</sequence>
<feature type="domain" description="DDE" evidence="1">
    <location>
        <begin position="1"/>
        <end position="61"/>
    </location>
</feature>
<proteinExistence type="predicted"/>
<name>A0A2G4YS55_9PROT</name>
<dbReference type="Proteomes" id="UP000229730">
    <property type="component" value="Unassembled WGS sequence"/>
</dbReference>
<dbReference type="Pfam" id="PF13610">
    <property type="entry name" value="DDE_Tnp_IS240"/>
    <property type="match status" value="1"/>
</dbReference>
<organism evidence="2 3">
    <name type="scientific">Paremcibacter congregatus</name>
    <dbReference type="NCBI Taxonomy" id="2043170"/>
    <lineage>
        <taxon>Bacteria</taxon>
        <taxon>Pseudomonadati</taxon>
        <taxon>Pseudomonadota</taxon>
        <taxon>Alphaproteobacteria</taxon>
        <taxon>Emcibacterales</taxon>
        <taxon>Emcibacteraceae</taxon>
        <taxon>Paremcibacter</taxon>
    </lineage>
</organism>
<feature type="non-terminal residue" evidence="2">
    <location>
        <position position="1"/>
    </location>
</feature>
<protein>
    <submittedName>
        <fullName evidence="2">IS6 family transposase</fullName>
    </submittedName>
</protein>
<dbReference type="InParanoid" id="A0A2G4YS55"/>
<dbReference type="OrthoDB" id="4315389at2"/>
<reference evidence="2 3" key="1">
    <citation type="submission" date="2017-10" db="EMBL/GenBank/DDBJ databases">
        <title>Frigbacter circumglobatus gen. nov. sp. nov., isolated from sediment cultured in situ.</title>
        <authorList>
            <person name="Zhao Z."/>
        </authorList>
    </citation>
    <scope>NUCLEOTIDE SEQUENCE [LARGE SCALE GENOMIC DNA]</scope>
    <source>
        <strain evidence="2 3">ZYL</strain>
    </source>
</reference>
<evidence type="ECO:0000313" key="3">
    <source>
        <dbReference type="Proteomes" id="UP000229730"/>
    </source>
</evidence>
<dbReference type="InterPro" id="IPR052183">
    <property type="entry name" value="IS_Transposase"/>
</dbReference>
<dbReference type="AlphaFoldDB" id="A0A2G4YS55"/>
<dbReference type="PANTHER" id="PTHR35528:SF3">
    <property type="entry name" value="BLL1675 PROTEIN"/>
    <property type="match status" value="1"/>
</dbReference>
<accession>A0A2G4YS55</accession>
<dbReference type="PANTHER" id="PTHR35528">
    <property type="entry name" value="BLL1675 PROTEIN"/>
    <property type="match status" value="1"/>
</dbReference>
<evidence type="ECO:0000259" key="1">
    <source>
        <dbReference type="Pfam" id="PF13610"/>
    </source>
</evidence>
<keyword evidence="3" id="KW-1185">Reference proteome</keyword>
<dbReference type="InterPro" id="IPR032874">
    <property type="entry name" value="DDE_dom"/>
</dbReference>
<gene>
    <name evidence="2" type="ORF">CRD36_08650</name>
</gene>